<accession>A0A6M8HXW1</accession>
<evidence type="ECO:0000259" key="4">
    <source>
        <dbReference type="PROSITE" id="PS50043"/>
    </source>
</evidence>
<dbReference type="PROSITE" id="PS00622">
    <property type="entry name" value="HTH_LUXR_1"/>
    <property type="match status" value="1"/>
</dbReference>
<dbReference type="CDD" id="cd17535">
    <property type="entry name" value="REC_NarL-like"/>
    <property type="match status" value="1"/>
</dbReference>
<keyword evidence="6" id="KW-0614">Plasmid</keyword>
<keyword evidence="1 3" id="KW-0597">Phosphoprotein</keyword>
<dbReference type="SMART" id="SM00448">
    <property type="entry name" value="REC"/>
    <property type="match status" value="1"/>
</dbReference>
<dbReference type="SUPFAM" id="SSF52172">
    <property type="entry name" value="CheY-like"/>
    <property type="match status" value="1"/>
</dbReference>
<dbReference type="Proteomes" id="UP000500767">
    <property type="component" value="Plasmid unnamed1"/>
</dbReference>
<feature type="domain" description="HTH luxR-type" evidence="4">
    <location>
        <begin position="144"/>
        <end position="209"/>
    </location>
</feature>
<dbReference type="KEGG" id="lck:HN018_24020"/>
<evidence type="ECO:0000256" key="1">
    <source>
        <dbReference type="ARBA" id="ARBA00022553"/>
    </source>
</evidence>
<dbReference type="GO" id="GO:0006355">
    <property type="term" value="P:regulation of DNA-templated transcription"/>
    <property type="evidence" value="ECO:0007669"/>
    <property type="project" value="InterPro"/>
</dbReference>
<evidence type="ECO:0000256" key="2">
    <source>
        <dbReference type="ARBA" id="ARBA00023125"/>
    </source>
</evidence>
<dbReference type="InterPro" id="IPR001789">
    <property type="entry name" value="Sig_transdc_resp-reg_receiver"/>
</dbReference>
<dbReference type="PANTHER" id="PTHR43214">
    <property type="entry name" value="TWO-COMPONENT RESPONSE REGULATOR"/>
    <property type="match status" value="1"/>
</dbReference>
<dbReference type="InterPro" id="IPR000792">
    <property type="entry name" value="Tscrpt_reg_LuxR_C"/>
</dbReference>
<dbReference type="PRINTS" id="PR00038">
    <property type="entry name" value="HTHLUXR"/>
</dbReference>
<organism evidence="6 7">
    <name type="scientific">Lichenicola cladoniae</name>
    <dbReference type="NCBI Taxonomy" id="1484109"/>
    <lineage>
        <taxon>Bacteria</taxon>
        <taxon>Pseudomonadati</taxon>
        <taxon>Pseudomonadota</taxon>
        <taxon>Alphaproteobacteria</taxon>
        <taxon>Acetobacterales</taxon>
        <taxon>Acetobacteraceae</taxon>
        <taxon>Lichenicola</taxon>
    </lineage>
</organism>
<dbReference type="AlphaFoldDB" id="A0A6M8HXW1"/>
<dbReference type="SMART" id="SM00421">
    <property type="entry name" value="HTH_LUXR"/>
    <property type="match status" value="1"/>
</dbReference>
<dbReference type="InterPro" id="IPR039420">
    <property type="entry name" value="WalR-like"/>
</dbReference>
<evidence type="ECO:0000259" key="5">
    <source>
        <dbReference type="PROSITE" id="PS50110"/>
    </source>
</evidence>
<feature type="modified residue" description="4-aspartylphosphate" evidence="3">
    <location>
        <position position="56"/>
    </location>
</feature>
<protein>
    <submittedName>
        <fullName evidence="6">Response regulator transcription factor</fullName>
    </submittedName>
</protein>
<dbReference type="Pfam" id="PF00072">
    <property type="entry name" value="Response_reg"/>
    <property type="match status" value="1"/>
</dbReference>
<dbReference type="PROSITE" id="PS50043">
    <property type="entry name" value="HTH_LUXR_2"/>
    <property type="match status" value="1"/>
</dbReference>
<evidence type="ECO:0000313" key="7">
    <source>
        <dbReference type="Proteomes" id="UP000500767"/>
    </source>
</evidence>
<reference evidence="6 7" key="1">
    <citation type="journal article" date="2014" name="World J. Microbiol. Biotechnol.">
        <title>Biodiversity and physiological characteristics of Antarctic and Arctic lichens-associated bacteria.</title>
        <authorList>
            <person name="Lee Y.M."/>
            <person name="Kim E.H."/>
            <person name="Lee H.K."/>
            <person name="Hong S.G."/>
        </authorList>
    </citation>
    <scope>NUCLEOTIDE SEQUENCE [LARGE SCALE GENOMIC DNA]</scope>
    <source>
        <strain evidence="6 7">PAMC 26569</strain>
        <plasmid evidence="6">unnamed1</plasmid>
    </source>
</reference>
<geneLocation type="plasmid" evidence="6 7">
    <name>unnamed1</name>
</geneLocation>
<dbReference type="Pfam" id="PF00196">
    <property type="entry name" value="GerE"/>
    <property type="match status" value="1"/>
</dbReference>
<dbReference type="SUPFAM" id="SSF46894">
    <property type="entry name" value="C-terminal effector domain of the bipartite response regulators"/>
    <property type="match status" value="1"/>
</dbReference>
<dbReference type="GO" id="GO:0003677">
    <property type="term" value="F:DNA binding"/>
    <property type="evidence" value="ECO:0007669"/>
    <property type="project" value="UniProtKB-KW"/>
</dbReference>
<dbReference type="InterPro" id="IPR011006">
    <property type="entry name" value="CheY-like_superfamily"/>
</dbReference>
<proteinExistence type="predicted"/>
<keyword evidence="7" id="KW-1185">Reference proteome</keyword>
<dbReference type="InterPro" id="IPR058245">
    <property type="entry name" value="NreC/VraR/RcsB-like_REC"/>
</dbReference>
<evidence type="ECO:0000313" key="6">
    <source>
        <dbReference type="EMBL" id="QKE93242.1"/>
    </source>
</evidence>
<gene>
    <name evidence="6" type="ORF">HN018_24020</name>
</gene>
<dbReference type="InterPro" id="IPR016032">
    <property type="entry name" value="Sig_transdc_resp-reg_C-effctor"/>
</dbReference>
<feature type="domain" description="Response regulatory" evidence="5">
    <location>
        <begin position="5"/>
        <end position="121"/>
    </location>
</feature>
<dbReference type="Gene3D" id="3.40.50.2300">
    <property type="match status" value="1"/>
</dbReference>
<dbReference type="RefSeq" id="WP_171836515.1">
    <property type="nucleotide sequence ID" value="NZ_CP053709.1"/>
</dbReference>
<keyword evidence="2" id="KW-0238">DNA-binding</keyword>
<dbReference type="GO" id="GO:0000160">
    <property type="term" value="P:phosphorelay signal transduction system"/>
    <property type="evidence" value="ECO:0007669"/>
    <property type="project" value="InterPro"/>
</dbReference>
<dbReference type="PANTHER" id="PTHR43214:SF43">
    <property type="entry name" value="TWO-COMPONENT RESPONSE REGULATOR"/>
    <property type="match status" value="1"/>
</dbReference>
<dbReference type="PROSITE" id="PS50110">
    <property type="entry name" value="RESPONSE_REGULATORY"/>
    <property type="match status" value="1"/>
</dbReference>
<evidence type="ECO:0000256" key="3">
    <source>
        <dbReference type="PROSITE-ProRule" id="PRU00169"/>
    </source>
</evidence>
<dbReference type="CDD" id="cd06170">
    <property type="entry name" value="LuxR_C_like"/>
    <property type="match status" value="1"/>
</dbReference>
<sequence length="223" mass="23725">MTRARVVLADDHPVVLAGIKALLQATPDVDVVGEATSGAEALERVRVLQPDVAVLDISLPDMTGVELARRLAADCPAVRLLALTAHEDRAYLQQMLAAGSHGYLLKRSAADELARAVRAVAAGGVYLDPAIAELALAGLATPGRTAADPGLSPREEDVLRHTAWGLSNKEIAGRLELSAKTVETYKARALEKLGLRSRSDIVRFGAAQGWLQNLDDGLMEPKR</sequence>
<name>A0A6M8HXW1_9PROT</name>
<dbReference type="EMBL" id="CP053709">
    <property type="protein sequence ID" value="QKE93242.1"/>
    <property type="molecule type" value="Genomic_DNA"/>
</dbReference>